<keyword evidence="5" id="KW-0677">Repeat</keyword>
<evidence type="ECO:0000256" key="7">
    <source>
        <dbReference type="ARBA" id="ARBA00022786"/>
    </source>
</evidence>
<dbReference type="Pfam" id="PF00097">
    <property type="entry name" value="zf-C3HC4"/>
    <property type="match status" value="1"/>
</dbReference>
<dbReference type="SUPFAM" id="SSF57850">
    <property type="entry name" value="RING/U-box"/>
    <property type="match status" value="3"/>
</dbReference>
<dbReference type="PROSITE" id="PS51873">
    <property type="entry name" value="TRIAD"/>
    <property type="match status" value="1"/>
</dbReference>
<evidence type="ECO:0000256" key="10">
    <source>
        <dbReference type="SAM" id="MobiDB-lite"/>
    </source>
</evidence>
<evidence type="ECO:0000256" key="3">
    <source>
        <dbReference type="ARBA" id="ARBA00022679"/>
    </source>
</evidence>
<evidence type="ECO:0000256" key="2">
    <source>
        <dbReference type="ARBA" id="ARBA00012251"/>
    </source>
</evidence>
<keyword evidence="7" id="KW-0833">Ubl conjugation pathway</keyword>
<feature type="domain" description="RING-type" evidence="11">
    <location>
        <begin position="131"/>
        <end position="179"/>
    </location>
</feature>
<dbReference type="Pfam" id="PF21235">
    <property type="entry name" value="UBA_ARI1"/>
    <property type="match status" value="1"/>
</dbReference>
<gene>
    <name evidence="13" type="ORF">SELO1098_LOCUS10634</name>
    <name evidence="14" type="ORF">SELO1098_LOCUS10635</name>
</gene>
<dbReference type="EMBL" id="HBIC01021231">
    <property type="protein sequence ID" value="CAE0281800.1"/>
    <property type="molecule type" value="Transcribed_RNA"/>
</dbReference>
<keyword evidence="4" id="KW-0479">Metal-binding</keyword>
<evidence type="ECO:0000256" key="5">
    <source>
        <dbReference type="ARBA" id="ARBA00022737"/>
    </source>
</evidence>
<dbReference type="InterPro" id="IPR002867">
    <property type="entry name" value="IBR_dom"/>
</dbReference>
<dbReference type="PANTHER" id="PTHR11685">
    <property type="entry name" value="RBR FAMILY RING FINGER AND IBR DOMAIN-CONTAINING"/>
    <property type="match status" value="1"/>
</dbReference>
<evidence type="ECO:0000256" key="6">
    <source>
        <dbReference type="ARBA" id="ARBA00022771"/>
    </source>
</evidence>
<evidence type="ECO:0000256" key="4">
    <source>
        <dbReference type="ARBA" id="ARBA00022723"/>
    </source>
</evidence>
<dbReference type="SMART" id="SM00647">
    <property type="entry name" value="IBR"/>
    <property type="match status" value="2"/>
</dbReference>
<feature type="region of interest" description="Disordered" evidence="10">
    <location>
        <begin position="1"/>
        <end position="20"/>
    </location>
</feature>
<comment type="catalytic activity">
    <reaction evidence="1">
        <text>[E2 ubiquitin-conjugating enzyme]-S-ubiquitinyl-L-cysteine + [acceptor protein]-L-lysine = [E2 ubiquitin-conjugating enzyme]-L-cysteine + [acceptor protein]-N(6)-ubiquitinyl-L-lysine.</text>
        <dbReference type="EC" id="2.3.2.31"/>
    </reaction>
</comment>
<dbReference type="InterPro" id="IPR001841">
    <property type="entry name" value="Znf_RING"/>
</dbReference>
<dbReference type="Pfam" id="PF01485">
    <property type="entry name" value="IBR"/>
    <property type="match status" value="1"/>
</dbReference>
<dbReference type="EMBL" id="HBIC01021232">
    <property type="protein sequence ID" value="CAE0281801.1"/>
    <property type="molecule type" value="Transcribed_RNA"/>
</dbReference>
<feature type="region of interest" description="Disordered" evidence="10">
    <location>
        <begin position="483"/>
        <end position="514"/>
    </location>
</feature>
<dbReference type="InterPro" id="IPR031127">
    <property type="entry name" value="E3_UB_ligase_RBR"/>
</dbReference>
<protein>
    <recommendedName>
        <fullName evidence="2">RBR-type E3 ubiquitin transferase</fullName>
        <ecNumber evidence="2">2.3.2.31</ecNumber>
    </recommendedName>
</protein>
<evidence type="ECO:0000256" key="8">
    <source>
        <dbReference type="ARBA" id="ARBA00022833"/>
    </source>
</evidence>
<keyword evidence="3" id="KW-0808">Transferase</keyword>
<dbReference type="InterPro" id="IPR048962">
    <property type="entry name" value="ARIH1-like_UBL"/>
</dbReference>
<dbReference type="InterPro" id="IPR045840">
    <property type="entry name" value="Ariadne"/>
</dbReference>
<dbReference type="PROSITE" id="PS00518">
    <property type="entry name" value="ZF_RING_1"/>
    <property type="match status" value="2"/>
</dbReference>
<dbReference type="GO" id="GO:0008270">
    <property type="term" value="F:zinc ion binding"/>
    <property type="evidence" value="ECO:0007669"/>
    <property type="project" value="UniProtKB-KW"/>
</dbReference>
<evidence type="ECO:0000256" key="1">
    <source>
        <dbReference type="ARBA" id="ARBA00001798"/>
    </source>
</evidence>
<feature type="compositionally biased region" description="Polar residues" evidence="10">
    <location>
        <begin position="532"/>
        <end position="548"/>
    </location>
</feature>
<name>A0A7S3H0S2_9STRA</name>
<evidence type="ECO:0000313" key="13">
    <source>
        <dbReference type="EMBL" id="CAE0281800.1"/>
    </source>
</evidence>
<dbReference type="InterPro" id="IPR018957">
    <property type="entry name" value="Znf_C3HC4_RING-type"/>
</dbReference>
<dbReference type="InterPro" id="IPR013083">
    <property type="entry name" value="Znf_RING/FYVE/PHD"/>
</dbReference>
<dbReference type="GO" id="GO:0016567">
    <property type="term" value="P:protein ubiquitination"/>
    <property type="evidence" value="ECO:0007669"/>
    <property type="project" value="InterPro"/>
</dbReference>
<dbReference type="SMART" id="SM00184">
    <property type="entry name" value="RING"/>
    <property type="match status" value="2"/>
</dbReference>
<dbReference type="PROSITE" id="PS50089">
    <property type="entry name" value="ZF_RING_2"/>
    <property type="match status" value="1"/>
</dbReference>
<dbReference type="InterPro" id="IPR017907">
    <property type="entry name" value="Znf_RING_CS"/>
</dbReference>
<dbReference type="AlphaFoldDB" id="A0A7S3H0S2"/>
<reference evidence="14" key="1">
    <citation type="submission" date="2021-01" db="EMBL/GenBank/DDBJ databases">
        <authorList>
            <person name="Corre E."/>
            <person name="Pelletier E."/>
            <person name="Niang G."/>
            <person name="Scheremetjew M."/>
            <person name="Finn R."/>
            <person name="Kale V."/>
            <person name="Holt S."/>
            <person name="Cochrane G."/>
            <person name="Meng A."/>
            <person name="Brown T."/>
            <person name="Cohen L."/>
        </authorList>
    </citation>
    <scope>NUCLEOTIDE SEQUENCE</scope>
    <source>
        <strain evidence="14">CCAP 955/1</strain>
    </source>
</reference>
<sequence>MSDYGDDTEDEYVYDSGDEGEYERQYSQEDMINMDTVDKLSNKVAPYKILNFTEVEGTMKKAIRNVAGMLDVEPEKAQLLLTNNWWDDERLIERYFDNCEKVCIEAGIDLLDVNVMSSKLESRNSVQPFLCKVCYDDASTEGFSLGCGHTFCTGCYEGYLRNQVSEGPLCVIARCPEYKCNQVIPPSVFEACLTATDMSTYKCYVLRQFIESNKSYRYCPAPNCELVSQGCGETHIGCACGHQYCFHCAEEDHRPCNCTTLSKWIDKCNNDSETANWMAVHTKPCPKCVSRIEKNQGCNHMTCRQCRHEFCWICMGNWIGHSACNRFTATGQDGVEDTVAKKKMNLERYMHYYKRYQNHDIALKFAEKQRAKMDSQLRTMQEQDCLVQQDVQVIKEAAEQVIACRRVLKYTYVIGYYMDEADPTKQLFERHQEMLEGNTEHLQELIETKNLKSLDRTTLINYTRITEKFRNSLLDDIHDEAALQHPTPEPTPEKKSVPWKATPGLTRGNSASSTASRLLESVVGVFSGPSARASSANGVQTRSRTTTK</sequence>
<feature type="domain" description="RING-type" evidence="12">
    <location>
        <begin position="127"/>
        <end position="328"/>
    </location>
</feature>
<evidence type="ECO:0000259" key="11">
    <source>
        <dbReference type="PROSITE" id="PS50089"/>
    </source>
</evidence>
<keyword evidence="6 9" id="KW-0863">Zinc-finger</keyword>
<dbReference type="Pfam" id="PF22191">
    <property type="entry name" value="IBR_1"/>
    <property type="match status" value="1"/>
</dbReference>
<feature type="region of interest" description="Disordered" evidence="10">
    <location>
        <begin position="526"/>
        <end position="548"/>
    </location>
</feature>
<accession>A0A7S3H0S2</accession>
<keyword evidence="8" id="KW-0862">Zinc</keyword>
<dbReference type="InterPro" id="IPR044066">
    <property type="entry name" value="TRIAD_supradom"/>
</dbReference>
<evidence type="ECO:0000313" key="14">
    <source>
        <dbReference type="EMBL" id="CAE0281801.1"/>
    </source>
</evidence>
<dbReference type="EC" id="2.3.2.31" evidence="2"/>
<dbReference type="FunFam" id="1.20.120.1750:FF:000002">
    <property type="entry name" value="RBR-type E3 ubiquitin transferase"/>
    <property type="match status" value="1"/>
</dbReference>
<dbReference type="GO" id="GO:0061630">
    <property type="term" value="F:ubiquitin protein ligase activity"/>
    <property type="evidence" value="ECO:0007669"/>
    <property type="project" value="UniProtKB-EC"/>
</dbReference>
<dbReference type="Gene3D" id="1.20.120.1750">
    <property type="match status" value="1"/>
</dbReference>
<proteinExistence type="predicted"/>
<dbReference type="Pfam" id="PF19422">
    <property type="entry name" value="Ariadne"/>
    <property type="match status" value="1"/>
</dbReference>
<organism evidence="14">
    <name type="scientific">Spumella elongata</name>
    <dbReference type="NCBI Taxonomy" id="89044"/>
    <lineage>
        <taxon>Eukaryota</taxon>
        <taxon>Sar</taxon>
        <taxon>Stramenopiles</taxon>
        <taxon>Ochrophyta</taxon>
        <taxon>Chrysophyceae</taxon>
        <taxon>Chromulinales</taxon>
        <taxon>Chromulinaceae</taxon>
        <taxon>Spumella</taxon>
    </lineage>
</organism>
<evidence type="ECO:0000256" key="9">
    <source>
        <dbReference type="PROSITE-ProRule" id="PRU00175"/>
    </source>
</evidence>
<evidence type="ECO:0000259" key="12">
    <source>
        <dbReference type="PROSITE" id="PS51873"/>
    </source>
</evidence>
<dbReference type="Gene3D" id="3.30.40.10">
    <property type="entry name" value="Zinc/RING finger domain, C3HC4 (zinc finger)"/>
    <property type="match status" value="1"/>
</dbReference>